<dbReference type="OMA" id="TRIDAYC"/>
<proteinExistence type="predicted"/>
<feature type="compositionally biased region" description="Polar residues" evidence="1">
    <location>
        <begin position="223"/>
        <end position="242"/>
    </location>
</feature>
<feature type="compositionally biased region" description="Acidic residues" evidence="1">
    <location>
        <begin position="618"/>
        <end position="631"/>
    </location>
</feature>
<feature type="compositionally biased region" description="Low complexity" evidence="1">
    <location>
        <begin position="321"/>
        <end position="348"/>
    </location>
</feature>
<feature type="region of interest" description="Disordered" evidence="1">
    <location>
        <begin position="1"/>
        <end position="27"/>
    </location>
</feature>
<reference evidence="2" key="1">
    <citation type="submission" date="2007-07" db="EMBL/GenBank/DDBJ databases">
        <title>PCAP assembly of the Caenorhabditis remanei genome.</title>
        <authorList>
            <consortium name="The Caenorhabditis remanei Sequencing Consortium"/>
            <person name="Wilson R.K."/>
        </authorList>
    </citation>
    <scope>NUCLEOTIDE SEQUENCE [LARGE SCALE GENOMIC DNA]</scope>
    <source>
        <strain evidence="2">PB4641</strain>
    </source>
</reference>
<organism evidence="3">
    <name type="scientific">Caenorhabditis remanei</name>
    <name type="common">Caenorhabditis vulgaris</name>
    <dbReference type="NCBI Taxonomy" id="31234"/>
    <lineage>
        <taxon>Eukaryota</taxon>
        <taxon>Metazoa</taxon>
        <taxon>Ecdysozoa</taxon>
        <taxon>Nematoda</taxon>
        <taxon>Chromadorea</taxon>
        <taxon>Rhabditida</taxon>
        <taxon>Rhabditina</taxon>
        <taxon>Rhabditomorpha</taxon>
        <taxon>Rhabditoidea</taxon>
        <taxon>Rhabditidae</taxon>
        <taxon>Peloderinae</taxon>
        <taxon>Caenorhabditis</taxon>
    </lineage>
</organism>
<dbReference type="EMBL" id="DS268434">
    <property type="protein sequence ID" value="EFO98233.1"/>
    <property type="molecule type" value="Genomic_DNA"/>
</dbReference>
<dbReference type="AlphaFoldDB" id="E3MC46"/>
<dbReference type="RefSeq" id="XP_003106291.2">
    <property type="nucleotide sequence ID" value="XM_003106243.2"/>
</dbReference>
<sequence length="657" mass="71640">MPGRAMTSITNQTRKMLENNSNINPNSLRMDKELTQMARNIARRIQQRIGEVEKKASDLDSFSREVSLRVGSVGSKMANLKHHKVVKQVVSTQNIQNTDDMAGNMEKTEIYTPQFLEALKNAIINAGKNINSMDNPAVFDTGHIGGLMEQNGYTNGHHVNSNGNNGYHHAESSDGSEELNDDEYESDEHQEIHAAQNGYLDERPPFIETRPNPIAEIDERRSNQSARPSSIVDASSESTLDSTPEKPAEQQPEPSNHASQNPLENSESSQPPQPLHVSMRPAAMASVIGEMREKVAARPKFFDSDSDSDTEPLQKPSTSQKPVLVPKPAVAVETKPASSSSSSQQGSSTVKVPTSSEQPTTVPRPVPPQTAPQRKVPLFDTKPMISSNIFDSDSETDTEYSKPPPMKQQVSKSVPSKPVAQIKKPAEPTVPKTTAKVSSTTKPMVGKSLFSSDSDSDDDFLKSFTKPAEKPKPVAKSVTKTEAATPAEPQTNVTEKTIPVAPKAADTPVTKPIVPPVPRKVEIKKPVTQSLFDDSDSDSDLFSTASKPKQPMPPKVTTAPPKMEPSSSDSSEQTESSRSKKEPTSEKMSARISLIADLQKSFRLPGTPPPMPVKNTSDTDEKEETPTEEEFGVSTMLKSRCRGPPNRRPPTRSNVSK</sequence>
<feature type="compositionally biased region" description="Basic and acidic residues" evidence="1">
    <location>
        <begin position="290"/>
        <end position="303"/>
    </location>
</feature>
<feature type="compositionally biased region" description="Polar residues" evidence="1">
    <location>
        <begin position="7"/>
        <end position="27"/>
    </location>
</feature>
<dbReference type="KEGG" id="crq:GCK72_025648"/>
<dbReference type="OrthoDB" id="10674039at2759"/>
<evidence type="ECO:0000313" key="3">
    <source>
        <dbReference type="Proteomes" id="UP000008281"/>
    </source>
</evidence>
<accession>E3MC46</accession>
<keyword evidence="3" id="KW-1185">Reference proteome</keyword>
<feature type="compositionally biased region" description="Low complexity" evidence="1">
    <location>
        <begin position="560"/>
        <end position="574"/>
    </location>
</feature>
<feature type="compositionally biased region" description="Polar residues" evidence="1">
    <location>
        <begin position="252"/>
        <end position="270"/>
    </location>
</feature>
<dbReference type="FunCoup" id="E3MC46">
    <property type="interactions" value="80"/>
</dbReference>
<name>E3MC46_CAERE</name>
<dbReference type="eggNOG" id="ENOG502TA7P">
    <property type="taxonomic scope" value="Eukaryota"/>
</dbReference>
<feature type="compositionally biased region" description="Basic and acidic residues" evidence="1">
    <location>
        <begin position="575"/>
        <end position="589"/>
    </location>
</feature>
<evidence type="ECO:0000313" key="2">
    <source>
        <dbReference type="EMBL" id="EFO98233.1"/>
    </source>
</evidence>
<feature type="region of interest" description="Disordered" evidence="1">
    <location>
        <begin position="218"/>
        <end position="657"/>
    </location>
</feature>
<feature type="compositionally biased region" description="Low complexity" evidence="1">
    <location>
        <begin position="155"/>
        <end position="167"/>
    </location>
</feature>
<dbReference type="GeneID" id="9807817"/>
<feature type="compositionally biased region" description="Polar residues" evidence="1">
    <location>
        <begin position="431"/>
        <end position="442"/>
    </location>
</feature>
<dbReference type="InParanoid" id="E3MC46"/>
<dbReference type="Proteomes" id="UP000008281">
    <property type="component" value="Unassembled WGS sequence"/>
</dbReference>
<gene>
    <name evidence="2" type="ORF">CRE_15308</name>
</gene>
<protein>
    <submittedName>
        <fullName evidence="2">Uncharacterized protein</fullName>
    </submittedName>
</protein>
<evidence type="ECO:0000256" key="1">
    <source>
        <dbReference type="SAM" id="MobiDB-lite"/>
    </source>
</evidence>
<feature type="compositionally biased region" description="Polar residues" evidence="1">
    <location>
        <begin position="478"/>
        <end position="495"/>
    </location>
</feature>
<dbReference type="HOGENOM" id="CLU_401831_0_0_1"/>
<dbReference type="CTD" id="9807817"/>
<feature type="compositionally biased region" description="Acidic residues" evidence="1">
    <location>
        <begin position="174"/>
        <end position="186"/>
    </location>
</feature>
<feature type="region of interest" description="Disordered" evidence="1">
    <location>
        <begin position="155"/>
        <end position="190"/>
    </location>
</feature>